<dbReference type="PROSITE" id="PS50893">
    <property type="entry name" value="ABC_TRANSPORTER_2"/>
    <property type="match status" value="1"/>
</dbReference>
<keyword evidence="3" id="KW-0547">Nucleotide-binding</keyword>
<dbReference type="InterPro" id="IPR017871">
    <property type="entry name" value="ABC_transporter-like_CS"/>
</dbReference>
<dbReference type="EMBL" id="QETA01000006">
    <property type="protein sequence ID" value="PWF21851.1"/>
    <property type="molecule type" value="Genomic_DNA"/>
</dbReference>
<sequence>MSQTAAVRPVISIRDLKTAFGTHVVHEHLNLDVMPGEILSLIGGSGSGKTTLLRQILGLEHPAAGRVEVFGQALHDMDARTRALLPRRWGMLFQSGALFSALSVFDNVALPLRELRALPEAVIRDVVMMRLAQVGLTPGDALKQPSDLSGGMIKRVALARALALDPDLVFLDEPTAGLDPQRSAEFVELIRQLNHQLGFTVVMVTHDVDTLVAMSMRVAVLAEKRVIVCDTVDKVMQFDHPFIKAFFQRELEYRSRLSAASGESVHGKP</sequence>
<dbReference type="InterPro" id="IPR003439">
    <property type="entry name" value="ABC_transporter-like_ATP-bd"/>
</dbReference>
<evidence type="ECO:0000313" key="6">
    <source>
        <dbReference type="EMBL" id="PWF21851.1"/>
    </source>
</evidence>
<dbReference type="PANTHER" id="PTHR43023:SF3">
    <property type="entry name" value="PROTEIN TRIGALACTOSYLDIACYLGLYCEROL 3, CHLOROPLASTIC"/>
    <property type="match status" value="1"/>
</dbReference>
<dbReference type="GO" id="GO:0005524">
    <property type="term" value="F:ATP binding"/>
    <property type="evidence" value="ECO:0007669"/>
    <property type="project" value="UniProtKB-KW"/>
</dbReference>
<dbReference type="PANTHER" id="PTHR43023">
    <property type="entry name" value="PROTEIN TRIGALACTOSYLDIACYLGLYCEROL 3, CHLOROPLASTIC"/>
    <property type="match status" value="1"/>
</dbReference>
<feature type="domain" description="ABC transporter" evidence="5">
    <location>
        <begin position="11"/>
        <end position="248"/>
    </location>
</feature>
<dbReference type="RefSeq" id="WP_109062667.1">
    <property type="nucleotide sequence ID" value="NZ_QETA01000006.1"/>
</dbReference>
<dbReference type="InterPro" id="IPR027417">
    <property type="entry name" value="P-loop_NTPase"/>
</dbReference>
<dbReference type="Proteomes" id="UP000245212">
    <property type="component" value="Unassembled WGS sequence"/>
</dbReference>
<dbReference type="GO" id="GO:0016887">
    <property type="term" value="F:ATP hydrolysis activity"/>
    <property type="evidence" value="ECO:0007669"/>
    <property type="project" value="InterPro"/>
</dbReference>
<gene>
    <name evidence="6" type="ORF">DD235_13720</name>
</gene>
<dbReference type="SMART" id="SM00382">
    <property type="entry name" value="AAA"/>
    <property type="match status" value="1"/>
</dbReference>
<dbReference type="CDD" id="cd03261">
    <property type="entry name" value="ABC_Org_Solvent_Resistant"/>
    <property type="match status" value="1"/>
</dbReference>
<keyword evidence="1" id="KW-0813">Transport</keyword>
<dbReference type="SUPFAM" id="SSF52540">
    <property type="entry name" value="P-loop containing nucleoside triphosphate hydrolases"/>
    <property type="match status" value="1"/>
</dbReference>
<evidence type="ECO:0000259" key="5">
    <source>
        <dbReference type="PROSITE" id="PS50893"/>
    </source>
</evidence>
<evidence type="ECO:0000256" key="1">
    <source>
        <dbReference type="ARBA" id="ARBA00022448"/>
    </source>
</evidence>
<dbReference type="InterPro" id="IPR003593">
    <property type="entry name" value="AAA+_ATPase"/>
</dbReference>
<name>A0A2V1JV53_9BURK</name>
<keyword evidence="4 6" id="KW-0067">ATP-binding</keyword>
<keyword evidence="2" id="KW-1003">Cell membrane</keyword>
<comment type="caution">
    <text evidence="6">The sequence shown here is derived from an EMBL/GenBank/DDBJ whole genome shotgun (WGS) entry which is preliminary data.</text>
</comment>
<protein>
    <submittedName>
        <fullName evidence="6">ABC transporter ATP-binding protein</fullName>
    </submittedName>
</protein>
<evidence type="ECO:0000313" key="7">
    <source>
        <dbReference type="Proteomes" id="UP000245212"/>
    </source>
</evidence>
<evidence type="ECO:0000256" key="2">
    <source>
        <dbReference type="ARBA" id="ARBA00022475"/>
    </source>
</evidence>
<keyword evidence="7" id="KW-1185">Reference proteome</keyword>
<dbReference type="AlphaFoldDB" id="A0A2V1JV53"/>
<dbReference type="Gene3D" id="3.40.50.300">
    <property type="entry name" value="P-loop containing nucleotide triphosphate hydrolases"/>
    <property type="match status" value="1"/>
</dbReference>
<dbReference type="Pfam" id="PF00005">
    <property type="entry name" value="ABC_tran"/>
    <property type="match status" value="1"/>
</dbReference>
<keyword evidence="2" id="KW-0472">Membrane</keyword>
<evidence type="ECO:0000256" key="4">
    <source>
        <dbReference type="ARBA" id="ARBA00022840"/>
    </source>
</evidence>
<proteinExistence type="predicted"/>
<accession>A0A2V1JV53</accession>
<evidence type="ECO:0000256" key="3">
    <source>
        <dbReference type="ARBA" id="ARBA00022741"/>
    </source>
</evidence>
<dbReference type="PROSITE" id="PS00211">
    <property type="entry name" value="ABC_TRANSPORTER_1"/>
    <property type="match status" value="1"/>
</dbReference>
<organism evidence="6 7">
    <name type="scientific">Corticimicrobacter populi</name>
    <dbReference type="NCBI Taxonomy" id="2175229"/>
    <lineage>
        <taxon>Bacteria</taxon>
        <taxon>Pseudomonadati</taxon>
        <taxon>Pseudomonadota</taxon>
        <taxon>Betaproteobacteria</taxon>
        <taxon>Burkholderiales</taxon>
        <taxon>Alcaligenaceae</taxon>
        <taxon>Corticimicrobacter</taxon>
    </lineage>
</organism>
<reference evidence="7" key="1">
    <citation type="submission" date="2018-05" db="EMBL/GenBank/DDBJ databases">
        <authorList>
            <person name="Li Y."/>
        </authorList>
    </citation>
    <scope>NUCLEOTIDE SEQUENCE [LARGE SCALE GENOMIC DNA]</scope>
    <source>
        <strain evidence="7">3d-2-2</strain>
    </source>
</reference>